<evidence type="ECO:0000313" key="1">
    <source>
        <dbReference type="EMBL" id="ABX21405.1"/>
    </source>
</evidence>
<keyword evidence="2" id="KW-1185">Reference proteome</keyword>
<protein>
    <submittedName>
        <fullName evidence="1">Uncharacterized protein</fullName>
    </submittedName>
</protein>
<dbReference type="Proteomes" id="UP000002084">
    <property type="component" value="Chromosome"/>
</dbReference>
<dbReference type="HOGENOM" id="CLU_3157509_0_0_6"/>
<dbReference type="EMBL" id="CP000880">
    <property type="protein sequence ID" value="ABX21405.1"/>
    <property type="molecule type" value="Genomic_DNA"/>
</dbReference>
<gene>
    <name evidence="1" type="ordered locus">SARI_01509</name>
</gene>
<sequence>MPPCGAVKFLLNQTLFCLITPQTPYPAYTVVLLSLILIRPQPCGNVDT</sequence>
<accession>A9MRV2</accession>
<organism evidence="1 2">
    <name type="scientific">Salmonella arizonae (strain ATCC BAA-731 / CDC346-86 / RSK2980)</name>
    <dbReference type="NCBI Taxonomy" id="41514"/>
    <lineage>
        <taxon>Bacteria</taxon>
        <taxon>Pseudomonadati</taxon>
        <taxon>Pseudomonadota</taxon>
        <taxon>Gammaproteobacteria</taxon>
        <taxon>Enterobacterales</taxon>
        <taxon>Enterobacteriaceae</taxon>
        <taxon>Salmonella</taxon>
    </lineage>
</organism>
<evidence type="ECO:0000313" key="2">
    <source>
        <dbReference type="Proteomes" id="UP000002084"/>
    </source>
</evidence>
<name>A9MRV2_SALAR</name>
<reference evidence="1 2" key="1">
    <citation type="submission" date="2007-11" db="EMBL/GenBank/DDBJ databases">
        <authorList>
            <consortium name="The Salmonella enterica serovar Arizonae Genome Sequencing Project"/>
            <person name="McClelland M."/>
            <person name="Sanderson E.K."/>
            <person name="Porwollik S."/>
            <person name="Spieth J."/>
            <person name="Clifton W.S."/>
            <person name="Fulton R."/>
            <person name="Chunyan W."/>
            <person name="Wollam A."/>
            <person name="Shah N."/>
            <person name="Pepin K."/>
            <person name="Bhonagiri V."/>
            <person name="Nash W."/>
            <person name="Johnson M."/>
            <person name="Thiruvilangam P."/>
            <person name="Wilson R."/>
        </authorList>
    </citation>
    <scope>NUCLEOTIDE SEQUENCE [LARGE SCALE GENOMIC DNA]</scope>
    <source>
        <strain evidence="2">ATCC BAA-731 / CDC346-86 / RSK2980</strain>
    </source>
</reference>
<dbReference type="AlphaFoldDB" id="A9MRV2"/>
<dbReference type="KEGG" id="ses:SARI_01509"/>
<proteinExistence type="predicted"/>